<dbReference type="AlphaFoldDB" id="A0A5M9ZVV0"/>
<name>A0A5M9ZVV0_9BIFI</name>
<evidence type="ECO:0000256" key="1">
    <source>
        <dbReference type="SAM" id="Coils"/>
    </source>
</evidence>
<reference evidence="3 4" key="1">
    <citation type="journal article" date="2019" name="Syst. Appl. Microbiol.">
        <title>Characterization of Bifidobacterium species in feaces of the Egyptian fruit bat: Description of B. vespertilionis sp. nov. and B. rousetti sp. nov.</title>
        <authorList>
            <person name="Modesto M."/>
            <person name="Satti M."/>
            <person name="Watanabe K."/>
            <person name="Puglisi E."/>
            <person name="Morelli L."/>
            <person name="Huang C.-H."/>
            <person name="Liou J.-S."/>
            <person name="Miyashita M."/>
            <person name="Tamura T."/>
            <person name="Saito S."/>
            <person name="Mori K."/>
            <person name="Huang L."/>
            <person name="Sciavilla P."/>
            <person name="Sandri C."/>
            <person name="Spiezio C."/>
            <person name="Vitali F."/>
            <person name="Cavalieri D."/>
            <person name="Perpetuini G."/>
            <person name="Tofalo R."/>
            <person name="Bonetti A."/>
            <person name="Arita M."/>
            <person name="Mattarelli P."/>
        </authorList>
    </citation>
    <scope>NUCLEOTIDE SEQUENCE [LARGE SCALE GENOMIC DNA]</scope>
    <source>
        <strain evidence="3 4">RST7</strain>
    </source>
</reference>
<dbReference type="PANTHER" id="PTHR36180:SF2">
    <property type="entry name" value="BRO FAMILY PROTEIN"/>
    <property type="match status" value="1"/>
</dbReference>
<dbReference type="EMBL" id="RZUI01000002">
    <property type="protein sequence ID" value="KAA8831618.1"/>
    <property type="molecule type" value="Genomic_DNA"/>
</dbReference>
<dbReference type="InterPro" id="IPR005039">
    <property type="entry name" value="Ant_C"/>
</dbReference>
<dbReference type="InterPro" id="IPR003497">
    <property type="entry name" value="BRO_N_domain"/>
</dbReference>
<feature type="coiled-coil region" evidence="1">
    <location>
        <begin position="139"/>
        <end position="173"/>
    </location>
</feature>
<dbReference type="PANTHER" id="PTHR36180">
    <property type="entry name" value="DNA-BINDING PROTEIN-RELATED-RELATED"/>
    <property type="match status" value="1"/>
</dbReference>
<evidence type="ECO:0000259" key="2">
    <source>
        <dbReference type="PROSITE" id="PS51750"/>
    </source>
</evidence>
<keyword evidence="1" id="KW-0175">Coiled coil</keyword>
<dbReference type="GO" id="GO:0003677">
    <property type="term" value="F:DNA binding"/>
    <property type="evidence" value="ECO:0007669"/>
    <property type="project" value="InterPro"/>
</dbReference>
<evidence type="ECO:0000313" key="3">
    <source>
        <dbReference type="EMBL" id="KAA8831618.1"/>
    </source>
</evidence>
<dbReference type="Pfam" id="PF02498">
    <property type="entry name" value="Bro-N"/>
    <property type="match status" value="1"/>
</dbReference>
<comment type="caution">
    <text evidence="3">The sequence shown here is derived from an EMBL/GenBank/DDBJ whole genome shotgun (WGS) entry which is preliminary data.</text>
</comment>
<feature type="domain" description="Bro-N" evidence="2">
    <location>
        <begin position="3"/>
        <end position="118"/>
    </location>
</feature>
<evidence type="ECO:0000313" key="4">
    <source>
        <dbReference type="Proteomes" id="UP000412028"/>
    </source>
</evidence>
<sequence>MADTSLTTFDFNGSQLRTMIDQNGDPWFLAKDACDILGTETRDVRKILDEDEIANVEKFNNGEISTIWGIDMSNGGRAPLIVNESGLYALILRSRKPGARAFKRWVLHDVLPSIRKTGSYSTRSTEDITAQALTDPKAVAQILLAYDRTRTENQQLKAENQQIKAENTSVCRELEAQQPYADIGSRFVRLDGTITIRAAARNFQNIDPTMTMTRVFKILRDNEYITRYGSAPTVKAIRPGYLKQKVSTRADGKIGRPYAVFTAKGIGWFISRFISHGHMELELPTLI</sequence>
<dbReference type="Proteomes" id="UP000412028">
    <property type="component" value="Unassembled WGS sequence"/>
</dbReference>
<dbReference type="Pfam" id="PF03374">
    <property type="entry name" value="ANT"/>
    <property type="match status" value="1"/>
</dbReference>
<proteinExistence type="predicted"/>
<gene>
    <name evidence="3" type="ORF">EMO89_02515</name>
</gene>
<protein>
    <recommendedName>
        <fullName evidence="2">Bro-N domain-containing protein</fullName>
    </recommendedName>
</protein>
<dbReference type="OrthoDB" id="9812611at2"/>
<dbReference type="SMART" id="SM01040">
    <property type="entry name" value="Bro-N"/>
    <property type="match status" value="1"/>
</dbReference>
<organism evidence="3 4">
    <name type="scientific">Bifidobacterium tissieri</name>
    <dbReference type="NCBI Taxonomy" id="1630162"/>
    <lineage>
        <taxon>Bacteria</taxon>
        <taxon>Bacillati</taxon>
        <taxon>Actinomycetota</taxon>
        <taxon>Actinomycetes</taxon>
        <taxon>Bifidobacteriales</taxon>
        <taxon>Bifidobacteriaceae</taxon>
        <taxon>Bifidobacterium</taxon>
    </lineage>
</organism>
<dbReference type="PROSITE" id="PS51750">
    <property type="entry name" value="BRO_N"/>
    <property type="match status" value="1"/>
</dbReference>
<accession>A0A5M9ZVV0</accession>
<dbReference type="RefSeq" id="WP_150380791.1">
    <property type="nucleotide sequence ID" value="NZ_RZUI01000002.1"/>
</dbReference>